<keyword evidence="9" id="KW-1185">Reference proteome</keyword>
<keyword evidence="4 5" id="KW-0460">Magnesium</keyword>
<dbReference type="PANTHER" id="PTHR22748">
    <property type="entry name" value="AP ENDONUCLEASE"/>
    <property type="match status" value="1"/>
</dbReference>
<dbReference type="GO" id="GO:0006284">
    <property type="term" value="P:base-excision repair"/>
    <property type="evidence" value="ECO:0007669"/>
    <property type="project" value="TreeGrafter"/>
</dbReference>
<dbReference type="OrthoDB" id="1750912at2759"/>
<dbReference type="GO" id="GO:0008081">
    <property type="term" value="F:phosphoric diester hydrolase activity"/>
    <property type="evidence" value="ECO:0007669"/>
    <property type="project" value="TreeGrafter"/>
</dbReference>
<feature type="binding site" evidence="5">
    <location>
        <position position="182"/>
    </location>
    <ligand>
        <name>Mg(2+)</name>
        <dbReference type="ChEBI" id="CHEBI:18420"/>
        <label>1</label>
    </ligand>
</feature>
<reference evidence="9" key="1">
    <citation type="journal article" date="2017" name="Front. Plant Sci.">
        <title>Climate Clever Clovers: New Paradigm to Reduce the Environmental Footprint of Ruminants by Breeding Low Methanogenic Forages Utilizing Haplotype Variation.</title>
        <authorList>
            <person name="Kaur P."/>
            <person name="Appels R."/>
            <person name="Bayer P.E."/>
            <person name="Keeble-Gagnere G."/>
            <person name="Wang J."/>
            <person name="Hirakawa H."/>
            <person name="Shirasawa K."/>
            <person name="Vercoe P."/>
            <person name="Stefanova K."/>
            <person name="Durmic Z."/>
            <person name="Nichols P."/>
            <person name="Revell C."/>
            <person name="Isobe S.N."/>
            <person name="Edwards D."/>
            <person name="Erskine W."/>
        </authorList>
    </citation>
    <scope>NUCLEOTIDE SEQUENCE [LARGE SCALE GENOMIC DNA]</scope>
    <source>
        <strain evidence="9">cv. Daliak</strain>
    </source>
</reference>
<evidence type="ECO:0000313" key="9">
    <source>
        <dbReference type="Proteomes" id="UP000242715"/>
    </source>
</evidence>
<evidence type="ECO:0000256" key="5">
    <source>
        <dbReference type="PIRSR" id="PIRSR604808-2"/>
    </source>
</evidence>
<accession>A0A2Z6PKS6</accession>
<dbReference type="EMBL" id="DF975133">
    <property type="protein sequence ID" value="GAU51435.1"/>
    <property type="molecule type" value="Genomic_DNA"/>
</dbReference>
<dbReference type="InterPro" id="IPR005135">
    <property type="entry name" value="Endo/exonuclease/phosphatase"/>
</dbReference>
<feature type="binding site" evidence="5">
    <location>
        <position position="74"/>
    </location>
    <ligand>
        <name>Mg(2+)</name>
        <dbReference type="ChEBI" id="CHEBI:18420"/>
        <label>1</label>
    </ligand>
</feature>
<dbReference type="InterPro" id="IPR036691">
    <property type="entry name" value="Endo/exonu/phosph_ase_sf"/>
</dbReference>
<dbReference type="Gene3D" id="3.60.10.10">
    <property type="entry name" value="Endonuclease/exonuclease/phosphatase"/>
    <property type="match status" value="1"/>
</dbReference>
<dbReference type="Pfam" id="PF03372">
    <property type="entry name" value="Exo_endo_phos"/>
    <property type="match status" value="1"/>
</dbReference>
<feature type="domain" description="Endonuclease/exonuclease/phosphatase" evidence="7">
    <location>
        <begin position="42"/>
        <end position="225"/>
    </location>
</feature>
<dbReference type="GO" id="GO:0046872">
    <property type="term" value="F:metal ion binding"/>
    <property type="evidence" value="ECO:0007669"/>
    <property type="project" value="UniProtKB-KW"/>
</dbReference>
<dbReference type="AlphaFoldDB" id="A0A2Z6PKS6"/>
<dbReference type="GO" id="GO:0003906">
    <property type="term" value="F:DNA-(apurinic or apyrimidinic site) endonuclease activity"/>
    <property type="evidence" value="ECO:0007669"/>
    <property type="project" value="TreeGrafter"/>
</dbReference>
<sequence>MFLFVWTKSSCGARDLQIAVLVIQSAVLVIRRKAKNGSSKIISWNVRGLGGLEKRKEVRKLVVDLSPFILCLQETKLQTCDDVLSSNHWGNSSHAFSYRPSVGASGGLLTLWDTSEVEVWSTVSCEHVLWCHGRFTKNGEDFFVANVYAPCEDGAKQGLWVSFSARIQSLGRRRICVCGDFNAVKHIDERRSSRGGGLSDHCCLVLSTNEEEWGPRPSRMFKCWRDVPGYNRFVRDNWNSLQVEGWGGFVLKGKFKMIKATLRDWRLTHVQNFPSRIECLKTQLSTLDLKGEEEVLSDEEIAELHGVTFDLHSLSRMNASISWQHSRALWLKEGDANSKYFHSILASHRRRNALSVIKVDDVTLEGVTPIRQFGGRLCKGMVLAPLTSVVLNGNR</sequence>
<comment type="cofactor">
    <cofactor evidence="5">
        <name>Mg(2+)</name>
        <dbReference type="ChEBI" id="CHEBI:18420"/>
    </cofactor>
    <cofactor evidence="5">
        <name>Mn(2+)</name>
        <dbReference type="ChEBI" id="CHEBI:29035"/>
    </cofactor>
    <text evidence="5">Probably binds two magnesium or manganese ions per subunit.</text>
</comment>
<feature type="site" description="Transition state stabilizer" evidence="6">
    <location>
        <position position="182"/>
    </location>
</feature>
<dbReference type="PANTHER" id="PTHR22748:SF11">
    <property type="entry name" value="OS07G0184032 PROTEIN"/>
    <property type="match status" value="1"/>
</dbReference>
<name>A0A2Z6PKS6_TRISU</name>
<dbReference type="SUPFAM" id="SSF56219">
    <property type="entry name" value="DNase I-like"/>
    <property type="match status" value="1"/>
</dbReference>
<dbReference type="GO" id="GO:0008311">
    <property type="term" value="F:double-stranded DNA 3'-5' DNA exonuclease activity"/>
    <property type="evidence" value="ECO:0007669"/>
    <property type="project" value="TreeGrafter"/>
</dbReference>
<keyword evidence="5" id="KW-0464">Manganese</keyword>
<gene>
    <name evidence="8" type="ORF">TSUD_413350</name>
</gene>
<dbReference type="GO" id="GO:0005634">
    <property type="term" value="C:nucleus"/>
    <property type="evidence" value="ECO:0007669"/>
    <property type="project" value="TreeGrafter"/>
</dbReference>
<feature type="binding site" evidence="5">
    <location>
        <position position="45"/>
    </location>
    <ligand>
        <name>Mg(2+)</name>
        <dbReference type="ChEBI" id="CHEBI:18420"/>
        <label>1</label>
    </ligand>
</feature>
<proteinExistence type="inferred from homology"/>
<protein>
    <recommendedName>
        <fullName evidence="7">Endonuclease/exonuclease/phosphatase domain-containing protein</fullName>
    </recommendedName>
</protein>
<evidence type="ECO:0000256" key="1">
    <source>
        <dbReference type="ARBA" id="ARBA00007092"/>
    </source>
</evidence>
<evidence type="ECO:0000313" key="8">
    <source>
        <dbReference type="EMBL" id="GAU51435.1"/>
    </source>
</evidence>
<evidence type="ECO:0000256" key="6">
    <source>
        <dbReference type="PIRSR" id="PIRSR604808-3"/>
    </source>
</evidence>
<dbReference type="Proteomes" id="UP000242715">
    <property type="component" value="Unassembled WGS sequence"/>
</dbReference>
<comment type="similarity">
    <text evidence="1">Belongs to the DNA repair enzymes AP/ExoA family.</text>
</comment>
<evidence type="ECO:0000256" key="2">
    <source>
        <dbReference type="ARBA" id="ARBA00022723"/>
    </source>
</evidence>
<keyword evidence="3" id="KW-0378">Hydrolase</keyword>
<organism evidence="8 9">
    <name type="scientific">Trifolium subterraneum</name>
    <name type="common">Subterranean clover</name>
    <dbReference type="NCBI Taxonomy" id="3900"/>
    <lineage>
        <taxon>Eukaryota</taxon>
        <taxon>Viridiplantae</taxon>
        <taxon>Streptophyta</taxon>
        <taxon>Embryophyta</taxon>
        <taxon>Tracheophyta</taxon>
        <taxon>Spermatophyta</taxon>
        <taxon>Magnoliopsida</taxon>
        <taxon>eudicotyledons</taxon>
        <taxon>Gunneridae</taxon>
        <taxon>Pentapetalae</taxon>
        <taxon>rosids</taxon>
        <taxon>fabids</taxon>
        <taxon>Fabales</taxon>
        <taxon>Fabaceae</taxon>
        <taxon>Papilionoideae</taxon>
        <taxon>50 kb inversion clade</taxon>
        <taxon>NPAAA clade</taxon>
        <taxon>Hologalegina</taxon>
        <taxon>IRL clade</taxon>
        <taxon>Trifolieae</taxon>
        <taxon>Trifolium</taxon>
    </lineage>
</organism>
<dbReference type="InterPro" id="IPR004808">
    <property type="entry name" value="AP_endonuc_1"/>
</dbReference>
<evidence type="ECO:0000256" key="3">
    <source>
        <dbReference type="ARBA" id="ARBA00022801"/>
    </source>
</evidence>
<keyword evidence="2 5" id="KW-0479">Metal-binding</keyword>
<feature type="binding site" evidence="5">
    <location>
        <position position="180"/>
    </location>
    <ligand>
        <name>Mg(2+)</name>
        <dbReference type="ChEBI" id="CHEBI:18420"/>
        <label>1</label>
    </ligand>
</feature>
<evidence type="ECO:0000256" key="4">
    <source>
        <dbReference type="ARBA" id="ARBA00022842"/>
    </source>
</evidence>
<evidence type="ECO:0000259" key="7">
    <source>
        <dbReference type="Pfam" id="PF03372"/>
    </source>
</evidence>